<sequence>MEYDEKRQIHYKNVMISERLDISSCLYRLSQSPGFTLRLQECQDISVTDRTLHVSDNLTTGFTDELHFYLSTLTLGSSTAQYFNDASKNIGFIHFVLDIKRDMRIIHVQRRKR</sequence>
<evidence type="ECO:0000313" key="2">
    <source>
        <dbReference type="Proteomes" id="UP001153954"/>
    </source>
</evidence>
<accession>A0AAU9TVJ0</accession>
<protein>
    <submittedName>
        <fullName evidence="1">Uncharacterized protein</fullName>
    </submittedName>
</protein>
<keyword evidence="2" id="KW-1185">Reference proteome</keyword>
<proteinExistence type="predicted"/>
<organism evidence="1 2">
    <name type="scientific">Euphydryas editha</name>
    <name type="common">Edith's checkerspot</name>
    <dbReference type="NCBI Taxonomy" id="104508"/>
    <lineage>
        <taxon>Eukaryota</taxon>
        <taxon>Metazoa</taxon>
        <taxon>Ecdysozoa</taxon>
        <taxon>Arthropoda</taxon>
        <taxon>Hexapoda</taxon>
        <taxon>Insecta</taxon>
        <taxon>Pterygota</taxon>
        <taxon>Neoptera</taxon>
        <taxon>Endopterygota</taxon>
        <taxon>Lepidoptera</taxon>
        <taxon>Glossata</taxon>
        <taxon>Ditrysia</taxon>
        <taxon>Papilionoidea</taxon>
        <taxon>Nymphalidae</taxon>
        <taxon>Nymphalinae</taxon>
        <taxon>Euphydryas</taxon>
    </lineage>
</organism>
<comment type="caution">
    <text evidence="1">The sequence shown here is derived from an EMBL/GenBank/DDBJ whole genome shotgun (WGS) entry which is preliminary data.</text>
</comment>
<dbReference type="AlphaFoldDB" id="A0AAU9TVJ0"/>
<gene>
    <name evidence="1" type="ORF">EEDITHA_LOCUS6699</name>
</gene>
<evidence type="ECO:0000313" key="1">
    <source>
        <dbReference type="EMBL" id="CAH2090773.1"/>
    </source>
</evidence>
<name>A0AAU9TVJ0_EUPED</name>
<reference evidence="1" key="1">
    <citation type="submission" date="2022-03" db="EMBL/GenBank/DDBJ databases">
        <authorList>
            <person name="Tunstrom K."/>
        </authorList>
    </citation>
    <scope>NUCLEOTIDE SEQUENCE</scope>
</reference>
<dbReference type="Proteomes" id="UP001153954">
    <property type="component" value="Unassembled WGS sequence"/>
</dbReference>
<dbReference type="EMBL" id="CAKOGL010000010">
    <property type="protein sequence ID" value="CAH2090773.1"/>
    <property type="molecule type" value="Genomic_DNA"/>
</dbReference>